<dbReference type="PROSITE" id="PS50089">
    <property type="entry name" value="ZF_RING_2"/>
    <property type="match status" value="1"/>
</dbReference>
<evidence type="ECO:0000313" key="4">
    <source>
        <dbReference type="EMBL" id="CRZ09784.1"/>
    </source>
</evidence>
<proteinExistence type="predicted"/>
<keyword evidence="1" id="KW-0863">Zinc-finger</keyword>
<reference evidence="4" key="1">
    <citation type="submission" date="2015-04" db="EMBL/GenBank/DDBJ databases">
        <title>The genome sequence of the plant pathogenic Rhizarian Plasmodiophora brassicae reveals insights in its biotrophic life cycle and the origin of chitin synthesis.</title>
        <authorList>
            <person name="Schwelm A."/>
            <person name="Fogelqvist J."/>
            <person name="Knaust A."/>
            <person name="Julke S."/>
            <person name="Lilja T."/>
            <person name="Dhandapani V."/>
            <person name="Bonilla-Rosso G."/>
            <person name="Karlsson M."/>
            <person name="Shevchenko A."/>
            <person name="Choi S.R."/>
            <person name="Kim H.G."/>
            <person name="Park J.Y."/>
            <person name="Lim Y.P."/>
            <person name="Ludwig-Muller J."/>
            <person name="Dixelius C."/>
        </authorList>
    </citation>
    <scope>NUCLEOTIDE SEQUENCE</scope>
    <source>
        <tissue evidence="4">Potato root galls</tissue>
    </source>
</reference>
<keyword evidence="2" id="KW-0472">Membrane</keyword>
<evidence type="ECO:0000259" key="3">
    <source>
        <dbReference type="PROSITE" id="PS50089"/>
    </source>
</evidence>
<accession>A0A0H5RM60</accession>
<feature type="domain" description="RING-type" evidence="3">
    <location>
        <begin position="246"/>
        <end position="284"/>
    </location>
</feature>
<evidence type="ECO:0000256" key="2">
    <source>
        <dbReference type="SAM" id="Phobius"/>
    </source>
</evidence>
<dbReference type="InterPro" id="IPR013083">
    <property type="entry name" value="Znf_RING/FYVE/PHD"/>
</dbReference>
<dbReference type="Gene3D" id="3.30.40.10">
    <property type="entry name" value="Zinc/RING finger domain, C3HC4 (zinc finger)"/>
    <property type="match status" value="1"/>
</dbReference>
<sequence length="325" mass="35503">MVTRSTCRDLKGVWICIVAVVVWTALTATTLTIELSGHIRLMMFMLITFVCVIPIGVYKCFPAPVEAPILSCGTFVDAVLENSHDENQLAYFPSQSIYLSAGNSSSVSSFQSGNFLRWIGTFCRETFRQGISYTSGRSHELEFLIQMDNAIISGFGSVKSSPCEVGGGYSGFSDNKHLVAFVTRFQGCCREFRGVFDDDFSLGMRGVWLIGSGSRAQRGWWRAWPSDVRPSGVAKIYTCQDASNVCALCLDEGAQSPVVACLPCGHVLACKKCMAIVPLCPACRKPISRLEEVDLTGEDPYFPISSELPSTELAGEPTRTMSDIV</sequence>
<organism evidence="4">
    <name type="scientific">Spongospora subterranea</name>
    <dbReference type="NCBI Taxonomy" id="70186"/>
    <lineage>
        <taxon>Eukaryota</taxon>
        <taxon>Sar</taxon>
        <taxon>Rhizaria</taxon>
        <taxon>Endomyxa</taxon>
        <taxon>Phytomyxea</taxon>
        <taxon>Plasmodiophorida</taxon>
        <taxon>Plasmodiophoridae</taxon>
        <taxon>Spongospora</taxon>
    </lineage>
</organism>
<dbReference type="SUPFAM" id="SSF57850">
    <property type="entry name" value="RING/U-box"/>
    <property type="match status" value="1"/>
</dbReference>
<dbReference type="EMBL" id="HACM01009342">
    <property type="protein sequence ID" value="CRZ09784.1"/>
    <property type="molecule type" value="Transcribed_RNA"/>
</dbReference>
<feature type="transmembrane region" description="Helical" evidence="2">
    <location>
        <begin position="12"/>
        <end position="33"/>
    </location>
</feature>
<dbReference type="AlphaFoldDB" id="A0A0H5RM60"/>
<protein>
    <recommendedName>
        <fullName evidence="3">RING-type domain-containing protein</fullName>
    </recommendedName>
</protein>
<dbReference type="InterPro" id="IPR001841">
    <property type="entry name" value="Znf_RING"/>
</dbReference>
<keyword evidence="2" id="KW-1133">Transmembrane helix</keyword>
<dbReference type="Pfam" id="PF13920">
    <property type="entry name" value="zf-C3HC4_3"/>
    <property type="match status" value="1"/>
</dbReference>
<evidence type="ECO:0000256" key="1">
    <source>
        <dbReference type="PROSITE-ProRule" id="PRU00175"/>
    </source>
</evidence>
<keyword evidence="1" id="KW-0862">Zinc</keyword>
<keyword evidence="2" id="KW-0812">Transmembrane</keyword>
<name>A0A0H5RM60_9EUKA</name>
<keyword evidence="1" id="KW-0479">Metal-binding</keyword>
<dbReference type="GO" id="GO:0008270">
    <property type="term" value="F:zinc ion binding"/>
    <property type="evidence" value="ECO:0007669"/>
    <property type="project" value="UniProtKB-KW"/>
</dbReference>